<accession>A0ABT2EJ74</accession>
<evidence type="ECO:0000313" key="2">
    <source>
        <dbReference type="Proteomes" id="UP001204798"/>
    </source>
</evidence>
<dbReference type="EMBL" id="JANUCP010000001">
    <property type="protein sequence ID" value="MCS3918004.1"/>
    <property type="molecule type" value="Genomic_DNA"/>
</dbReference>
<proteinExistence type="predicted"/>
<gene>
    <name evidence="1" type="ORF">M2350_000401</name>
</gene>
<sequence>MEKGVTWLWWQKEVVWIPKEPISFLCGLIWSTDGSFKVQIQDKPEPMRLLVIGSVNVNLVPKLEDEGGRWGIEFFYAPMPFPSFLVQQVKGGVD</sequence>
<reference evidence="1 2" key="1">
    <citation type="submission" date="2022-08" db="EMBL/GenBank/DDBJ databases">
        <title>Bacterial and archaeal communities from various locations to study Microbial Dark Matter (Phase II).</title>
        <authorList>
            <person name="Stepanauskas R."/>
        </authorList>
    </citation>
    <scope>NUCLEOTIDE SEQUENCE [LARGE SCALE GENOMIC DNA]</scope>
    <source>
        <strain evidence="1 2">PD1</strain>
    </source>
</reference>
<name>A0ABT2EJ74_9BACT</name>
<evidence type="ECO:0000313" key="1">
    <source>
        <dbReference type="EMBL" id="MCS3918004.1"/>
    </source>
</evidence>
<comment type="caution">
    <text evidence="1">The sequence shown here is derived from an EMBL/GenBank/DDBJ whole genome shotgun (WGS) entry which is preliminary data.</text>
</comment>
<protein>
    <submittedName>
        <fullName evidence="1">Uncharacterized protein</fullName>
    </submittedName>
</protein>
<dbReference type="Proteomes" id="UP001204798">
    <property type="component" value="Unassembled WGS sequence"/>
</dbReference>
<organism evidence="1 2">
    <name type="scientific">Candidatus Fervidibacter sacchari</name>
    <dbReference type="NCBI Taxonomy" id="1448929"/>
    <lineage>
        <taxon>Bacteria</taxon>
        <taxon>Candidatus Fervidibacterota</taxon>
        <taxon>Candidatus Fervidibacter</taxon>
    </lineage>
</organism>
<keyword evidence="2" id="KW-1185">Reference proteome</keyword>